<keyword evidence="1" id="KW-0732">Signal</keyword>
<dbReference type="Proteomes" id="UP001219355">
    <property type="component" value="Chromosome 2"/>
</dbReference>
<organism evidence="2 3">
    <name type="scientific">Emydomyces testavorans</name>
    <dbReference type="NCBI Taxonomy" id="2070801"/>
    <lineage>
        <taxon>Eukaryota</taxon>
        <taxon>Fungi</taxon>
        <taxon>Dikarya</taxon>
        <taxon>Ascomycota</taxon>
        <taxon>Pezizomycotina</taxon>
        <taxon>Eurotiomycetes</taxon>
        <taxon>Eurotiomycetidae</taxon>
        <taxon>Onygenales</taxon>
        <taxon>Nannizziopsiaceae</taxon>
        <taxon>Emydomyces</taxon>
    </lineage>
</organism>
<evidence type="ECO:0000256" key="1">
    <source>
        <dbReference type="SAM" id="SignalP"/>
    </source>
</evidence>
<dbReference type="Pfam" id="PF06101">
    <property type="entry name" value="Vps62"/>
    <property type="match status" value="1"/>
</dbReference>
<gene>
    <name evidence="2" type="ORF">PRK78_002942</name>
</gene>
<sequence length="368" mass="41113">MCAAIQWCRGLAQLTLLSILGLGVIRGVHTVECDAAALPDYVLKYGMEESRSRSLFSRRIYFEAELEAPLIWTHSQDPYQPSDIAGQVAHTIPQVKYKPVQGAPSPLTLDNLDALNKLGGTDVFLTSKEGIRARPSWFKGVRPNANGKTEGAALNSVTMLATGKMPFLFVNEFEPEKDRREHNMIRFQNGQPQAIWYSQHSSGQAFEWDAVNKRGERPIGFSANGSHAVYATEGSHDHTIPGIKLPIGLLTDECDKGFLWDPTLSTYTFKYDRAAKSFSTYNASTPINWLNFDGQWGDEQLPDNAEGQINLFGQRKYASGPNGPKFKDLDRKGICPSTVLPCFIRQSLAFQEDEGRELRRVLQPLERT</sequence>
<dbReference type="InterPro" id="IPR009291">
    <property type="entry name" value="Vps62"/>
</dbReference>
<dbReference type="AlphaFoldDB" id="A0AAF0IH00"/>
<evidence type="ECO:0000313" key="2">
    <source>
        <dbReference type="EMBL" id="WEW57475.1"/>
    </source>
</evidence>
<feature type="signal peptide" evidence="1">
    <location>
        <begin position="1"/>
        <end position="30"/>
    </location>
</feature>
<dbReference type="EMBL" id="CP120628">
    <property type="protein sequence ID" value="WEW57475.1"/>
    <property type="molecule type" value="Genomic_DNA"/>
</dbReference>
<proteinExistence type="predicted"/>
<evidence type="ECO:0008006" key="4">
    <source>
        <dbReference type="Google" id="ProtNLM"/>
    </source>
</evidence>
<name>A0AAF0IH00_9EURO</name>
<feature type="chain" id="PRO_5042231725" description="Vacuolar protein sorting-associated protein 62" evidence="1">
    <location>
        <begin position="31"/>
        <end position="368"/>
    </location>
</feature>
<evidence type="ECO:0000313" key="3">
    <source>
        <dbReference type="Proteomes" id="UP001219355"/>
    </source>
</evidence>
<dbReference type="PANTHER" id="PTHR48174:SF5">
    <property type="entry name" value="VACUOLAR PROTEIN SORTING-ASSOCIATED PROTEIN 62"/>
    <property type="match status" value="1"/>
</dbReference>
<protein>
    <recommendedName>
        <fullName evidence="4">Vacuolar protein sorting-associated protein 62</fullName>
    </recommendedName>
</protein>
<accession>A0AAF0IH00</accession>
<keyword evidence="3" id="KW-1185">Reference proteome</keyword>
<dbReference type="PANTHER" id="PTHR48174">
    <property type="entry name" value="DUF946 FAMILY PROTEIN"/>
    <property type="match status" value="1"/>
</dbReference>
<reference evidence="2" key="1">
    <citation type="submission" date="2023-03" db="EMBL/GenBank/DDBJ databases">
        <title>Emydomyces testavorans Genome Sequence.</title>
        <authorList>
            <person name="Hoyer L."/>
        </authorList>
    </citation>
    <scope>NUCLEOTIDE SEQUENCE</scope>
    <source>
        <strain evidence="2">16-2883</strain>
    </source>
</reference>